<reference evidence="1 2" key="1">
    <citation type="submission" date="2015-12" db="EMBL/GenBank/DDBJ databases">
        <title>Genome sequence of Mucilaginibacter gotjawali.</title>
        <authorList>
            <person name="Lee J.S."/>
            <person name="Lee K.C."/>
            <person name="Kim K.K."/>
            <person name="Lee B.W."/>
        </authorList>
    </citation>
    <scope>NUCLEOTIDE SEQUENCE [LARGE SCALE GENOMIC DNA]</scope>
    <source>
        <strain evidence="1 2">SA3-7</strain>
    </source>
</reference>
<gene>
    <name evidence="1" type="ORF">MgSA37_00707</name>
</gene>
<accession>A0A110B0T4</accession>
<dbReference type="KEGG" id="mgot:MgSA37_00707"/>
<name>A0A110B0T4_9SPHI</name>
<dbReference type="Proteomes" id="UP000218263">
    <property type="component" value="Chromosome"/>
</dbReference>
<dbReference type="EMBL" id="AP017313">
    <property type="protein sequence ID" value="BAU52545.1"/>
    <property type="molecule type" value="Genomic_DNA"/>
</dbReference>
<dbReference type="AlphaFoldDB" id="A0A110B0T4"/>
<dbReference type="RefSeq" id="WP_183476221.1">
    <property type="nucleotide sequence ID" value="NZ_AP017313.1"/>
</dbReference>
<keyword evidence="2" id="KW-1185">Reference proteome</keyword>
<evidence type="ECO:0000313" key="1">
    <source>
        <dbReference type="EMBL" id="BAU52545.1"/>
    </source>
</evidence>
<evidence type="ECO:0000313" key="2">
    <source>
        <dbReference type="Proteomes" id="UP000218263"/>
    </source>
</evidence>
<protein>
    <submittedName>
        <fullName evidence="1">Uncharacterized protein</fullName>
    </submittedName>
</protein>
<sequence>MVRPLIAYLLIVAVMSASFSRLFVFAGFELNRNYIAAHLCENRDKPWLHCNGKCYFMKKIRQAEEKEKNDERQSQKNLFQEALFGQKAETRFYSHVVQVMQVPNHRFTLPVVDLPIYQPPRLG</sequence>
<proteinExistence type="predicted"/>
<organism evidence="1 2">
    <name type="scientific">Mucilaginibacter gotjawali</name>
    <dbReference type="NCBI Taxonomy" id="1550579"/>
    <lineage>
        <taxon>Bacteria</taxon>
        <taxon>Pseudomonadati</taxon>
        <taxon>Bacteroidota</taxon>
        <taxon>Sphingobacteriia</taxon>
        <taxon>Sphingobacteriales</taxon>
        <taxon>Sphingobacteriaceae</taxon>
        <taxon>Mucilaginibacter</taxon>
    </lineage>
</organism>